<dbReference type="Proteomes" id="UP000663859">
    <property type="component" value="Unassembled WGS sequence"/>
</dbReference>
<evidence type="ECO:0000256" key="5">
    <source>
        <dbReference type="ARBA" id="ARBA00022989"/>
    </source>
</evidence>
<comment type="caution">
    <text evidence="9">The sequence shown here is derived from an EMBL/GenBank/DDBJ whole genome shotgun (WGS) entry which is preliminary data.</text>
</comment>
<evidence type="ECO:0000256" key="2">
    <source>
        <dbReference type="ARBA" id="ARBA00010792"/>
    </source>
</evidence>
<keyword evidence="4 7" id="KW-0812">Transmembrane</keyword>
<feature type="transmembrane region" description="Helical" evidence="7">
    <location>
        <begin position="175"/>
        <end position="193"/>
    </location>
</feature>
<dbReference type="PANTHER" id="PTHR30353">
    <property type="entry name" value="INNER MEMBRANE PROTEIN DEDA-RELATED"/>
    <property type="match status" value="1"/>
</dbReference>
<organism evidence="9 10">
    <name type="scientific">Candidatus Methylacidithermus pantelleriae</name>
    <dbReference type="NCBI Taxonomy" id="2744239"/>
    <lineage>
        <taxon>Bacteria</taxon>
        <taxon>Pseudomonadati</taxon>
        <taxon>Verrucomicrobiota</taxon>
        <taxon>Methylacidiphilae</taxon>
        <taxon>Methylacidiphilales</taxon>
        <taxon>Methylacidiphilaceae</taxon>
        <taxon>Candidatus Methylacidithermus</taxon>
    </lineage>
</organism>
<feature type="transmembrane region" description="Helical" evidence="7">
    <location>
        <begin position="12"/>
        <end position="36"/>
    </location>
</feature>
<evidence type="ECO:0000256" key="1">
    <source>
        <dbReference type="ARBA" id="ARBA00004651"/>
    </source>
</evidence>
<feature type="transmembrane region" description="Helical" evidence="7">
    <location>
        <begin position="141"/>
        <end position="163"/>
    </location>
</feature>
<sequence>MEAYLRDLFSGYGLLAYLLLFLIIFCETGLVVTPFLPGDSLLFTAGAMAAEGWLEMGLLFPSLVVGAILGDSANYALGAFLGPQIFHRETGRWLNKRHLYRAQRFYERHGGKTIFLARFVPILRTFAPFVAGIGRMRYVRFFLFNVFGALAWVGGMLLGGFFFGNLPWVRGHFEWIVLGIIAVSLLPLAIEGWRTRNEMVGQELSPPLE</sequence>
<dbReference type="RefSeq" id="WP_174581768.1">
    <property type="nucleotide sequence ID" value="NZ_CAJNOB010000001.1"/>
</dbReference>
<dbReference type="Pfam" id="PF09335">
    <property type="entry name" value="VTT_dom"/>
    <property type="match status" value="1"/>
</dbReference>
<dbReference type="EMBL" id="CAJNOB010000001">
    <property type="protein sequence ID" value="CAF0689729.1"/>
    <property type="molecule type" value="Genomic_DNA"/>
</dbReference>
<dbReference type="InterPro" id="IPR032818">
    <property type="entry name" value="DedA-like"/>
</dbReference>
<name>A0A8J2BHI7_9BACT</name>
<accession>A0A8J2BHI7</accession>
<dbReference type="InterPro" id="IPR032816">
    <property type="entry name" value="VTT_dom"/>
</dbReference>
<evidence type="ECO:0000256" key="3">
    <source>
        <dbReference type="ARBA" id="ARBA00022475"/>
    </source>
</evidence>
<keyword evidence="3 7" id="KW-1003">Cell membrane</keyword>
<dbReference type="PANTHER" id="PTHR30353:SF0">
    <property type="entry name" value="TRANSMEMBRANE PROTEIN"/>
    <property type="match status" value="1"/>
</dbReference>
<dbReference type="GO" id="GO:0005886">
    <property type="term" value="C:plasma membrane"/>
    <property type="evidence" value="ECO:0007669"/>
    <property type="project" value="UniProtKB-SubCell"/>
</dbReference>
<evidence type="ECO:0000256" key="4">
    <source>
        <dbReference type="ARBA" id="ARBA00022692"/>
    </source>
</evidence>
<gene>
    <name evidence="9" type="primary">dedA</name>
    <name evidence="9" type="ORF">MPNT_10338</name>
</gene>
<evidence type="ECO:0000313" key="9">
    <source>
        <dbReference type="EMBL" id="CAF0689729.1"/>
    </source>
</evidence>
<evidence type="ECO:0000256" key="6">
    <source>
        <dbReference type="ARBA" id="ARBA00023136"/>
    </source>
</evidence>
<proteinExistence type="inferred from homology"/>
<evidence type="ECO:0000259" key="8">
    <source>
        <dbReference type="Pfam" id="PF09335"/>
    </source>
</evidence>
<keyword evidence="6 7" id="KW-0472">Membrane</keyword>
<feature type="domain" description="VTT" evidence="8">
    <location>
        <begin position="36"/>
        <end position="156"/>
    </location>
</feature>
<reference evidence="9" key="1">
    <citation type="submission" date="2021-02" db="EMBL/GenBank/DDBJ databases">
        <authorList>
            <person name="Cremers G."/>
            <person name="Picone N."/>
        </authorList>
    </citation>
    <scope>NUCLEOTIDE SEQUENCE</scope>
    <source>
        <strain evidence="9">PQ17</strain>
    </source>
</reference>
<keyword evidence="10" id="KW-1185">Reference proteome</keyword>
<evidence type="ECO:0000313" key="10">
    <source>
        <dbReference type="Proteomes" id="UP000663859"/>
    </source>
</evidence>
<keyword evidence="5 7" id="KW-1133">Transmembrane helix</keyword>
<feature type="transmembrane region" description="Helical" evidence="7">
    <location>
        <begin position="56"/>
        <end position="82"/>
    </location>
</feature>
<dbReference type="AlphaFoldDB" id="A0A8J2BHI7"/>
<protein>
    <submittedName>
        <fullName evidence="9">Protein DedA</fullName>
    </submittedName>
</protein>
<comment type="similarity">
    <text evidence="2 7">Belongs to the DedA family.</text>
</comment>
<comment type="subcellular location">
    <subcellularLocation>
        <location evidence="1 7">Cell membrane</location>
        <topology evidence="1 7">Multi-pass membrane protein</topology>
    </subcellularLocation>
</comment>
<evidence type="ECO:0000256" key="7">
    <source>
        <dbReference type="RuleBase" id="RU367016"/>
    </source>
</evidence>